<dbReference type="InterPro" id="IPR002187">
    <property type="entry name" value="N-reg_PII"/>
</dbReference>
<dbReference type="EMBL" id="CAADRN010000279">
    <property type="protein sequence ID" value="VFU17043.1"/>
    <property type="molecule type" value="Genomic_DNA"/>
</dbReference>
<dbReference type="SUPFAM" id="SSF54913">
    <property type="entry name" value="GlnB-like"/>
    <property type="match status" value="1"/>
</dbReference>
<organism evidence="1">
    <name type="scientific">anaerobic digester metagenome</name>
    <dbReference type="NCBI Taxonomy" id="1263854"/>
    <lineage>
        <taxon>unclassified sequences</taxon>
        <taxon>metagenomes</taxon>
        <taxon>ecological metagenomes</taxon>
    </lineage>
</organism>
<evidence type="ECO:0000313" key="1">
    <source>
        <dbReference type="EMBL" id="VFU17043.1"/>
    </source>
</evidence>
<accession>A0A485M9S3</accession>
<dbReference type="Pfam" id="PF00543">
    <property type="entry name" value="P-II"/>
    <property type="match status" value="1"/>
</dbReference>
<dbReference type="GO" id="GO:0006808">
    <property type="term" value="P:regulation of nitrogen utilization"/>
    <property type="evidence" value="ECO:0007669"/>
    <property type="project" value="InterPro"/>
</dbReference>
<dbReference type="PROSITE" id="PS51343">
    <property type="entry name" value="PII_GLNB_DOM"/>
    <property type="match status" value="1"/>
</dbReference>
<dbReference type="AlphaFoldDB" id="A0A485M9S3"/>
<dbReference type="InterPro" id="IPR015867">
    <property type="entry name" value="N-reg_PII/ATP_PRibTrfase_C"/>
</dbReference>
<proteinExistence type="predicted"/>
<gene>
    <name evidence="1" type="ORF">SCFA_350002</name>
</gene>
<name>A0A485M9S3_9ZZZZ</name>
<dbReference type="Gene3D" id="3.30.70.120">
    <property type="match status" value="1"/>
</dbReference>
<protein>
    <submittedName>
        <fullName evidence="1">Nitrogen regulatory protein P-II</fullName>
    </submittedName>
</protein>
<dbReference type="SMART" id="SM00938">
    <property type="entry name" value="P-II"/>
    <property type="match status" value="1"/>
</dbReference>
<reference evidence="1" key="1">
    <citation type="submission" date="2019-03" db="EMBL/GenBank/DDBJ databases">
        <authorList>
            <person name="Hao L."/>
        </authorList>
    </citation>
    <scope>NUCLEOTIDE SEQUENCE</scope>
</reference>
<dbReference type="InterPro" id="IPR011322">
    <property type="entry name" value="N-reg_PII-like_a/b"/>
</dbReference>
<dbReference type="GO" id="GO:0030234">
    <property type="term" value="F:enzyme regulator activity"/>
    <property type="evidence" value="ECO:0007669"/>
    <property type="project" value="InterPro"/>
</dbReference>
<sequence length="114" mass="12318">MKIGRDYQLIVTIIKKGFAERVVNAAKAAGARGGTILHGRGVGIHEQKKLLGIPIEPEKDIILTLIHQDQTKNVLKAIVQAGQLEKPGTGIGFVIDVDKVVGIVSLLEEFNDEI</sequence>